<dbReference type="Gene3D" id="1.10.760.10">
    <property type="entry name" value="Cytochrome c-like domain"/>
    <property type="match status" value="1"/>
</dbReference>
<dbReference type="GO" id="GO:0009055">
    <property type="term" value="F:electron transfer activity"/>
    <property type="evidence" value="ECO:0007669"/>
    <property type="project" value="InterPro"/>
</dbReference>
<dbReference type="GO" id="GO:0020037">
    <property type="term" value="F:heme binding"/>
    <property type="evidence" value="ECO:0007669"/>
    <property type="project" value="InterPro"/>
</dbReference>
<evidence type="ECO:0000256" key="5">
    <source>
        <dbReference type="SAM" id="MobiDB-lite"/>
    </source>
</evidence>
<evidence type="ECO:0000313" key="7">
    <source>
        <dbReference type="EMBL" id="QPJ60743.1"/>
    </source>
</evidence>
<dbReference type="AlphaFoldDB" id="A0A7T0BTT9"/>
<dbReference type="EMBL" id="CP048685">
    <property type="protein sequence ID" value="QPJ60743.1"/>
    <property type="molecule type" value="Genomic_DNA"/>
</dbReference>
<dbReference type="GO" id="GO:0046872">
    <property type="term" value="F:metal ion binding"/>
    <property type="evidence" value="ECO:0007669"/>
    <property type="project" value="UniProtKB-KW"/>
</dbReference>
<dbReference type="InterPro" id="IPR036909">
    <property type="entry name" value="Cyt_c-like_dom_sf"/>
</dbReference>
<dbReference type="Pfam" id="PF13442">
    <property type="entry name" value="Cytochrome_CBB3"/>
    <property type="match status" value="1"/>
</dbReference>
<organism evidence="7 8">
    <name type="scientific">Candidatus Nitronauta litoralis</name>
    <dbReference type="NCBI Taxonomy" id="2705533"/>
    <lineage>
        <taxon>Bacteria</taxon>
        <taxon>Pseudomonadati</taxon>
        <taxon>Nitrospinota/Tectimicrobiota group</taxon>
        <taxon>Nitrospinota</taxon>
        <taxon>Nitrospinia</taxon>
        <taxon>Nitrospinales</taxon>
        <taxon>Nitrospinaceae</taxon>
        <taxon>Candidatus Nitronauta</taxon>
    </lineage>
</organism>
<evidence type="ECO:0000313" key="8">
    <source>
        <dbReference type="Proteomes" id="UP000594688"/>
    </source>
</evidence>
<feature type="compositionally biased region" description="Polar residues" evidence="5">
    <location>
        <begin position="113"/>
        <end position="127"/>
    </location>
</feature>
<evidence type="ECO:0000256" key="4">
    <source>
        <dbReference type="PROSITE-ProRule" id="PRU00433"/>
    </source>
</evidence>
<gene>
    <name evidence="7" type="ORF">G3M70_02100</name>
</gene>
<keyword evidence="3 4" id="KW-0408">Iron</keyword>
<protein>
    <submittedName>
        <fullName evidence="7">C-type cytochrome</fullName>
    </submittedName>
</protein>
<name>A0A7T0BTT9_9BACT</name>
<dbReference type="InterPro" id="IPR009056">
    <property type="entry name" value="Cyt_c-like_dom"/>
</dbReference>
<dbReference type="PROSITE" id="PS51007">
    <property type="entry name" value="CYTC"/>
    <property type="match status" value="1"/>
</dbReference>
<feature type="region of interest" description="Disordered" evidence="5">
    <location>
        <begin position="85"/>
        <end position="127"/>
    </location>
</feature>
<dbReference type="Proteomes" id="UP000594688">
    <property type="component" value="Chromosome"/>
</dbReference>
<reference evidence="7 8" key="1">
    <citation type="submission" date="2020-02" db="EMBL/GenBank/DDBJ databases">
        <title>Genomic and physiological characterization of two novel Nitrospinaceae genera.</title>
        <authorList>
            <person name="Mueller A.J."/>
            <person name="Jung M.-Y."/>
            <person name="Strachan C.R."/>
            <person name="Herbold C.W."/>
            <person name="Kirkegaard R.H."/>
            <person name="Daims H."/>
        </authorList>
    </citation>
    <scope>NUCLEOTIDE SEQUENCE [LARGE SCALE GENOMIC DNA]</scope>
    <source>
        <strain evidence="7">EB</strain>
    </source>
</reference>
<accession>A0A7T0BTT9</accession>
<evidence type="ECO:0000259" key="6">
    <source>
        <dbReference type="PROSITE" id="PS51007"/>
    </source>
</evidence>
<keyword evidence="1 4" id="KW-0349">Heme</keyword>
<evidence type="ECO:0000256" key="1">
    <source>
        <dbReference type="ARBA" id="ARBA00022617"/>
    </source>
</evidence>
<dbReference type="KEGG" id="nli:G3M70_02100"/>
<proteinExistence type="predicted"/>
<evidence type="ECO:0000256" key="3">
    <source>
        <dbReference type="ARBA" id="ARBA00023004"/>
    </source>
</evidence>
<sequence>MKTKHIGLIKNSVFLVALGMLFLVVEPGSSFGGIACNLKPNNMCQLEGEESFFTEKVESIRENKKDIYEFLAHRHGGCGPDAMETEEEGCGHGKKHRGRGRHGMHGRHHQMGSEGSAQCPQERQTTSAPSQFLDMRNPMEANSENIEQGRLLFHQKVEPSCAICHGVNGDGRGRMGMGLNPPPRNFTCQETMKEISDGQLFWIIKNGSEGTGMPAFGYLEDESIWKLVLYLRQFINN</sequence>
<feature type="domain" description="Cytochrome c" evidence="6">
    <location>
        <begin position="144"/>
        <end position="235"/>
    </location>
</feature>
<evidence type="ECO:0000256" key="2">
    <source>
        <dbReference type="ARBA" id="ARBA00022723"/>
    </source>
</evidence>
<dbReference type="SUPFAM" id="SSF46626">
    <property type="entry name" value="Cytochrome c"/>
    <property type="match status" value="1"/>
</dbReference>
<keyword evidence="2 4" id="KW-0479">Metal-binding</keyword>
<feature type="compositionally biased region" description="Basic residues" evidence="5">
    <location>
        <begin position="92"/>
        <end position="110"/>
    </location>
</feature>